<dbReference type="Proteomes" id="UP001187346">
    <property type="component" value="Unassembled WGS sequence"/>
</dbReference>
<evidence type="ECO:0000256" key="1">
    <source>
        <dbReference type="SAM" id="Phobius"/>
    </source>
</evidence>
<name>A0ABU4FSN3_9ACTN</name>
<evidence type="ECO:0000313" key="3">
    <source>
        <dbReference type="Proteomes" id="UP001187346"/>
    </source>
</evidence>
<accession>A0ABU4FSN3</accession>
<feature type="transmembrane region" description="Helical" evidence="1">
    <location>
        <begin position="296"/>
        <end position="314"/>
    </location>
</feature>
<dbReference type="RefSeq" id="WP_317776014.1">
    <property type="nucleotide sequence ID" value="NZ_JAWMAJ010000343.1"/>
</dbReference>
<dbReference type="EMBL" id="JAWMAJ010000343">
    <property type="protein sequence ID" value="MDV7223622.1"/>
    <property type="molecule type" value="Genomic_DNA"/>
</dbReference>
<gene>
    <name evidence="2" type="ORF">R5A26_47690</name>
</gene>
<feature type="transmembrane region" description="Helical" evidence="1">
    <location>
        <begin position="29"/>
        <end position="48"/>
    </location>
</feature>
<evidence type="ECO:0000313" key="2">
    <source>
        <dbReference type="EMBL" id="MDV7223622.1"/>
    </source>
</evidence>
<reference evidence="2 3" key="1">
    <citation type="submission" date="2023-10" db="EMBL/GenBank/DDBJ databases">
        <title>Characterization of rhizosphere-enriched actinobacteria from wheat plants lab-grown on chernevaya soil.</title>
        <authorList>
            <person name="Tikhonova E.N."/>
            <person name="Konopkin A."/>
            <person name="Kravchenko I.K."/>
        </authorList>
    </citation>
    <scope>NUCLEOTIDE SEQUENCE [LARGE SCALE GENOMIC DNA]</scope>
    <source>
        <strain evidence="2 3">RR29</strain>
    </source>
</reference>
<keyword evidence="1" id="KW-1133">Transmembrane helix</keyword>
<comment type="caution">
    <text evidence="2">The sequence shown here is derived from an EMBL/GenBank/DDBJ whole genome shotgun (WGS) entry which is preliminary data.</text>
</comment>
<keyword evidence="3" id="KW-1185">Reference proteome</keyword>
<keyword evidence="1" id="KW-0812">Transmembrane</keyword>
<organism evidence="2 3">
    <name type="scientific">Streptomyces prunicolor</name>
    <dbReference type="NCBI Taxonomy" id="67348"/>
    <lineage>
        <taxon>Bacteria</taxon>
        <taxon>Bacillati</taxon>
        <taxon>Actinomycetota</taxon>
        <taxon>Actinomycetes</taxon>
        <taxon>Kitasatosporales</taxon>
        <taxon>Streptomycetaceae</taxon>
        <taxon>Streptomyces</taxon>
    </lineage>
</organism>
<feature type="transmembrane region" description="Helical" evidence="1">
    <location>
        <begin position="172"/>
        <end position="195"/>
    </location>
</feature>
<keyword evidence="1" id="KW-0472">Membrane</keyword>
<feature type="transmembrane region" description="Helical" evidence="1">
    <location>
        <begin position="202"/>
        <end position="224"/>
    </location>
</feature>
<feature type="transmembrane region" description="Helical" evidence="1">
    <location>
        <begin position="126"/>
        <end position="152"/>
    </location>
</feature>
<evidence type="ECO:0008006" key="4">
    <source>
        <dbReference type="Google" id="ProtNLM"/>
    </source>
</evidence>
<protein>
    <recommendedName>
        <fullName evidence="4">ABC transporter permease</fullName>
    </recommendedName>
</protein>
<sequence length="319" mass="33867">MTAQAVAATTRPRPARAWRAVLRLHQPALFLWGVFVTLVSAVLLWAYGPGGNAAGAAWRRKCTVDLCDWEDYSVDRYHFAFRFSEAAIDFMPILVAAWAGAMLIGRELENGTAELAWTQSVGPVRWLATKLTVPAALLTAGTTLLVGLHRLVFDTQQVPKGWNWSDNGTFEANGPVAIAFPLLALALGALSGLIARRALPGLIGGILANATATTLIGLAGPHLVPWKISVGDLKQGYEAPSGAIYGGEGAVTSTGAHIPDPCSGGEKACLAAHDIVGFYSEYHPSSQFWPLQLTETALILTVTALAVAAAFTLLRRRTA</sequence>
<feature type="transmembrane region" description="Helical" evidence="1">
    <location>
        <begin position="86"/>
        <end position="105"/>
    </location>
</feature>
<proteinExistence type="predicted"/>